<name>A0A420WIV0_9PROT</name>
<dbReference type="InterPro" id="IPR025711">
    <property type="entry name" value="PepSY"/>
</dbReference>
<dbReference type="Pfam" id="PF03413">
    <property type="entry name" value="PepSY"/>
    <property type="match status" value="1"/>
</dbReference>
<protein>
    <submittedName>
        <fullName evidence="2">Peptidase YpeB-like protein</fullName>
    </submittedName>
</protein>
<proteinExistence type="predicted"/>
<accession>A0A420WIV0</accession>
<sequence length="89" mass="9942">MAATHIDISPKSISIEMPYKTDSYALTPTQKFAQKQISPAKAKSIALSRVRGGEYVDLRKTGNFYIVRVRTRDGRIVDIKIDATTGRVK</sequence>
<keyword evidence="3" id="KW-1185">Reference proteome</keyword>
<dbReference type="InParanoid" id="A0A420WIV0"/>
<comment type="caution">
    <text evidence="2">The sequence shown here is derived from an EMBL/GenBank/DDBJ whole genome shotgun (WGS) entry which is preliminary data.</text>
</comment>
<organism evidence="2 3">
    <name type="scientific">Litorimonas taeanensis</name>
    <dbReference type="NCBI Taxonomy" id="568099"/>
    <lineage>
        <taxon>Bacteria</taxon>
        <taxon>Pseudomonadati</taxon>
        <taxon>Pseudomonadota</taxon>
        <taxon>Alphaproteobacteria</taxon>
        <taxon>Maricaulales</taxon>
        <taxon>Robiginitomaculaceae</taxon>
    </lineage>
</organism>
<evidence type="ECO:0000259" key="1">
    <source>
        <dbReference type="Pfam" id="PF03413"/>
    </source>
</evidence>
<evidence type="ECO:0000313" key="3">
    <source>
        <dbReference type="Proteomes" id="UP000282211"/>
    </source>
</evidence>
<reference evidence="2 3" key="1">
    <citation type="submission" date="2018-10" db="EMBL/GenBank/DDBJ databases">
        <title>Genomic Encyclopedia of Type Strains, Phase IV (KMG-IV): sequencing the most valuable type-strain genomes for metagenomic binning, comparative biology and taxonomic classification.</title>
        <authorList>
            <person name="Goeker M."/>
        </authorList>
    </citation>
    <scope>NUCLEOTIDE SEQUENCE [LARGE SCALE GENOMIC DNA]</scope>
    <source>
        <strain evidence="2 3">DSM 22008</strain>
    </source>
</reference>
<dbReference type="EMBL" id="RBII01000001">
    <property type="protein sequence ID" value="RKQ70917.1"/>
    <property type="molecule type" value="Genomic_DNA"/>
</dbReference>
<evidence type="ECO:0000313" key="2">
    <source>
        <dbReference type="EMBL" id="RKQ70917.1"/>
    </source>
</evidence>
<dbReference type="Gene3D" id="3.10.450.40">
    <property type="match status" value="1"/>
</dbReference>
<feature type="domain" description="PepSY" evidence="1">
    <location>
        <begin position="37"/>
        <end position="88"/>
    </location>
</feature>
<dbReference type="AlphaFoldDB" id="A0A420WIV0"/>
<dbReference type="Proteomes" id="UP000282211">
    <property type="component" value="Unassembled WGS sequence"/>
</dbReference>
<gene>
    <name evidence="2" type="ORF">DES40_0221</name>
</gene>